<dbReference type="PANTHER" id="PTHR43205:SF7">
    <property type="entry name" value="PROSTAGLANDIN REDUCTASE 1"/>
    <property type="match status" value="1"/>
</dbReference>
<dbReference type="STRING" id="1458426.SMCB_1504"/>
<dbReference type="OrthoDB" id="9805663at2"/>
<reference evidence="3 4" key="1">
    <citation type="journal article" date="2014" name="Nat. Commun.">
        <title>Physiological and genomic features of highly alkaliphilic hydrogen-utilizing Betaproteobacteria from a continental serpentinizing site.</title>
        <authorList>
            <person name="Suzuki S."/>
            <person name="Kuenen J.G."/>
            <person name="Schipper K."/>
            <person name="van der Velde S."/>
            <person name="Ishii S."/>
            <person name="Wu A."/>
            <person name="Sorokin D.Y."/>
            <person name="Tenney A."/>
            <person name="Meng X.Y."/>
            <person name="Morrill P.L."/>
            <person name="Kamagata Y."/>
            <person name="Muyzer G."/>
            <person name="Nealson K.H."/>
        </authorList>
    </citation>
    <scope>NUCLEOTIDE SEQUENCE [LARGE SCALE GENOMIC DNA]</scope>
    <source>
        <strain evidence="3 4">B1</strain>
    </source>
</reference>
<dbReference type="InterPro" id="IPR020843">
    <property type="entry name" value="ER"/>
</dbReference>
<dbReference type="EMBL" id="AP014569">
    <property type="protein sequence ID" value="BAO83732.1"/>
    <property type="molecule type" value="Genomic_DNA"/>
</dbReference>
<evidence type="ECO:0000259" key="2">
    <source>
        <dbReference type="SMART" id="SM00829"/>
    </source>
</evidence>
<dbReference type="InterPro" id="IPR013149">
    <property type="entry name" value="ADH-like_C"/>
</dbReference>
<protein>
    <submittedName>
        <fullName evidence="3">Putative NADP-dependent oxidoreductase</fullName>
    </submittedName>
</protein>
<dbReference type="InterPro" id="IPR036291">
    <property type="entry name" value="NAD(P)-bd_dom_sf"/>
</dbReference>
<dbReference type="Pfam" id="PF00107">
    <property type="entry name" value="ADH_zinc_N"/>
    <property type="match status" value="1"/>
</dbReference>
<sequence length="338" mass="36232">MTTNTRIVLAARPQGQAGLEHFRLETVALEPLQEGQVRVRHHYLSLDPYMRGRMNEGKSYAAPQPLNEVMIGGTVGEVIESRHPRYTPGDWVVGMGGWQQIGVVDANQVGALHKVDPTHVPLSHYLGAVGMPGVTAWYGLVRIIDPQPGQTVTVSAASGAVGSAVGVLAKARGCRVVGIAGGPDKCAYVREELGFDDCIDHRRYPDYLALAQALKAACPQGIDGHFENVGGAVLDAALLRSNAFARFAICGMIAGYEGQPLPLLNPALILVNRLRVQGFIVSEQMQDWPPALAELGQLVGSGRFRPRETIAQGIESAPAAFLGLLKGHNFGKQLVRLI</sequence>
<evidence type="ECO:0000313" key="4">
    <source>
        <dbReference type="Proteomes" id="UP000066014"/>
    </source>
</evidence>
<proteinExistence type="predicted"/>
<dbReference type="CDD" id="cd05288">
    <property type="entry name" value="PGDH"/>
    <property type="match status" value="1"/>
</dbReference>
<dbReference type="InterPro" id="IPR045010">
    <property type="entry name" value="MDR_fam"/>
</dbReference>
<dbReference type="AlphaFoldDB" id="A0A060NPM7"/>
<evidence type="ECO:0000256" key="1">
    <source>
        <dbReference type="ARBA" id="ARBA00023002"/>
    </source>
</evidence>
<organism evidence="3 4">
    <name type="scientific">Serpentinimonas maccroryi</name>
    <dbReference type="NCBI Taxonomy" id="1458426"/>
    <lineage>
        <taxon>Bacteria</taxon>
        <taxon>Pseudomonadati</taxon>
        <taxon>Pseudomonadota</taxon>
        <taxon>Betaproteobacteria</taxon>
        <taxon>Burkholderiales</taxon>
        <taxon>Comamonadaceae</taxon>
        <taxon>Serpentinimonas</taxon>
    </lineage>
</organism>
<dbReference type="Proteomes" id="UP000066014">
    <property type="component" value="Chromosome"/>
</dbReference>
<accession>A0A060NPM7</accession>
<dbReference type="Gene3D" id="3.40.50.720">
    <property type="entry name" value="NAD(P)-binding Rossmann-like Domain"/>
    <property type="match status" value="1"/>
</dbReference>
<dbReference type="PANTHER" id="PTHR43205">
    <property type="entry name" value="PROSTAGLANDIN REDUCTASE"/>
    <property type="match status" value="1"/>
</dbReference>
<dbReference type="Gene3D" id="3.90.180.10">
    <property type="entry name" value="Medium-chain alcohol dehydrogenases, catalytic domain"/>
    <property type="match status" value="1"/>
</dbReference>
<dbReference type="SUPFAM" id="SSF50129">
    <property type="entry name" value="GroES-like"/>
    <property type="match status" value="1"/>
</dbReference>
<evidence type="ECO:0000313" key="3">
    <source>
        <dbReference type="EMBL" id="BAO83732.1"/>
    </source>
</evidence>
<gene>
    <name evidence="3" type="ORF">SMCB_1504</name>
</gene>
<dbReference type="HOGENOM" id="CLU_026673_29_3_4"/>
<dbReference type="SMART" id="SM00829">
    <property type="entry name" value="PKS_ER"/>
    <property type="match status" value="1"/>
</dbReference>
<dbReference type="FunFam" id="3.40.50.720:FF:000121">
    <property type="entry name" value="Prostaglandin reductase 2"/>
    <property type="match status" value="1"/>
</dbReference>
<keyword evidence="1" id="KW-0560">Oxidoreductase</keyword>
<dbReference type="InterPro" id="IPR011032">
    <property type="entry name" value="GroES-like_sf"/>
</dbReference>
<dbReference type="InterPro" id="IPR041694">
    <property type="entry name" value="ADH_N_2"/>
</dbReference>
<feature type="domain" description="Enoyl reductase (ER)" evidence="2">
    <location>
        <begin position="17"/>
        <end position="335"/>
    </location>
</feature>
<dbReference type="SUPFAM" id="SSF51735">
    <property type="entry name" value="NAD(P)-binding Rossmann-fold domains"/>
    <property type="match status" value="1"/>
</dbReference>
<name>A0A060NPM7_9BURK</name>
<dbReference type="RefSeq" id="WP_045535992.1">
    <property type="nucleotide sequence ID" value="NZ_AP014569.1"/>
</dbReference>
<dbReference type="GO" id="GO:0016628">
    <property type="term" value="F:oxidoreductase activity, acting on the CH-CH group of donors, NAD or NADP as acceptor"/>
    <property type="evidence" value="ECO:0007669"/>
    <property type="project" value="InterPro"/>
</dbReference>
<keyword evidence="4" id="KW-1185">Reference proteome</keyword>
<dbReference type="KEGG" id="cbab:SMCB_1504"/>
<dbReference type="Pfam" id="PF16884">
    <property type="entry name" value="ADH_N_2"/>
    <property type="match status" value="1"/>
</dbReference>